<comment type="caution">
    <text evidence="3">The sequence shown here is derived from an EMBL/GenBank/DDBJ whole genome shotgun (WGS) entry which is preliminary data.</text>
</comment>
<evidence type="ECO:0000256" key="1">
    <source>
        <dbReference type="SAM" id="Coils"/>
    </source>
</evidence>
<feature type="region of interest" description="Disordered" evidence="2">
    <location>
        <begin position="719"/>
        <end position="743"/>
    </location>
</feature>
<feature type="compositionally biased region" description="Polar residues" evidence="2">
    <location>
        <begin position="719"/>
        <end position="732"/>
    </location>
</feature>
<accession>A0A7J7IMN4</accession>
<protein>
    <submittedName>
        <fullName evidence="3">Uncharacterized protein</fullName>
    </submittedName>
</protein>
<dbReference type="OrthoDB" id="10627611at2759"/>
<name>A0A7J7IMN4_9RHOD</name>
<keyword evidence="4" id="KW-1185">Reference proteome</keyword>
<feature type="coiled-coil region" evidence="1">
    <location>
        <begin position="646"/>
        <end position="708"/>
    </location>
</feature>
<evidence type="ECO:0000313" key="3">
    <source>
        <dbReference type="EMBL" id="KAF6003571.1"/>
    </source>
</evidence>
<proteinExistence type="predicted"/>
<dbReference type="Proteomes" id="UP000530660">
    <property type="component" value="Unassembled WGS sequence"/>
</dbReference>
<dbReference type="EMBL" id="VWRR01000006">
    <property type="protein sequence ID" value="KAF6003571.1"/>
    <property type="molecule type" value="Genomic_DNA"/>
</dbReference>
<organism evidence="3 4">
    <name type="scientific">Cyanidiococcus yangmingshanensis</name>
    <dbReference type="NCBI Taxonomy" id="2690220"/>
    <lineage>
        <taxon>Eukaryota</taxon>
        <taxon>Rhodophyta</taxon>
        <taxon>Bangiophyceae</taxon>
        <taxon>Cyanidiales</taxon>
        <taxon>Cyanidiaceae</taxon>
        <taxon>Cyanidiococcus</taxon>
    </lineage>
</organism>
<dbReference type="AlphaFoldDB" id="A0A7J7IMN4"/>
<sequence>MPQTDQNQANASPSLVEALEPDWNGDGLWSVSADGVLVFSSAEDRGRQPSPSLISETALYVRGCRLSSFPEGVFIYDGAGELHAFALLNETNLSPNSLILRYRTVVDRGKPPALVSAALLPAKRTHTGDRLVLLCASASPDQVIFHAEWSTKTVRSPPQRQSMQRSRFAPIIDGFIHPRFQQFWLLCADSSLVVMDESLQLQERYELPSLFRWGLISLDPMSGTGVIASETGTLRCCRQRDDHANVSDDRQDRMNRRVRLVSWAATPGEIEVDGNATPRGEPSAQSPAALKRKLTSLCAADGIIMSAFADGTIELWPEHTELEERLEGPIRRWRLRYGAMMLLRADPQGRRIWGWSPAAALLFCWDGSLGSMLLSKSSDRQDTDTVIANNVAENQHQLLHEEATPEGLISVTRITSPNAWDHLSVEDIAHAVYVLPVDARTKQTHRNQISVFDDEKKTNDEAEALRREQVAQSISAIQHISQLDGVLEYHARSMDTELETLERRVPQLAEALTDCTQTPDVAAPLSEQINTTTTLERFTESPNERSVCTARSFISWQTMQLLLEDVGLAVRSLRRHHDAQRQASRMSIDALLKTLMLDHHHPDSAAPAGDSLQTSQLDLVTSNMQSVLYELSERDCTLQRERDELFQALLTENRALACRVQDLEQATRTLAASNQTLRNEVASCTQVLEETRADRDRLKLQLRSAVRAARFFTEQGLGSSSVLHSSAPNASVKSEGVTEKETR</sequence>
<evidence type="ECO:0000256" key="2">
    <source>
        <dbReference type="SAM" id="MobiDB-lite"/>
    </source>
</evidence>
<gene>
    <name evidence="3" type="ORF">F1559_002797</name>
</gene>
<keyword evidence="1" id="KW-0175">Coiled coil</keyword>
<reference evidence="3 4" key="1">
    <citation type="journal article" date="2020" name="J. Phycol.">
        <title>Comparative genome analysis reveals Cyanidiococcus gen. nov., a new extremophilic red algal genus sister to Cyanidioschyzon (Cyanidioschyzonaceae, Rhodophyta).</title>
        <authorList>
            <person name="Liu S.-L."/>
            <person name="Chiang Y.-R."/>
            <person name="Yoon H.S."/>
            <person name="Fu H.-Y."/>
        </authorList>
    </citation>
    <scope>NUCLEOTIDE SEQUENCE [LARGE SCALE GENOMIC DNA]</scope>
    <source>
        <strain evidence="3 4">THAL066</strain>
    </source>
</reference>
<evidence type="ECO:0000313" key="4">
    <source>
        <dbReference type="Proteomes" id="UP000530660"/>
    </source>
</evidence>